<evidence type="ECO:0000313" key="8">
    <source>
        <dbReference type="EMBL" id="KAK4763590.1"/>
    </source>
</evidence>
<keyword evidence="4" id="KW-0804">Transcription</keyword>
<evidence type="ECO:0000259" key="7">
    <source>
        <dbReference type="PROSITE" id="PS50888"/>
    </source>
</evidence>
<dbReference type="Gene3D" id="4.10.280.10">
    <property type="entry name" value="Helix-loop-helix DNA-binding domain"/>
    <property type="match status" value="1"/>
</dbReference>
<dbReference type="InterPro" id="IPR011598">
    <property type="entry name" value="bHLH_dom"/>
</dbReference>
<dbReference type="EMBL" id="JAXIOK010000008">
    <property type="protein sequence ID" value="KAK4763590.1"/>
    <property type="molecule type" value="Genomic_DNA"/>
</dbReference>
<comment type="subcellular location">
    <subcellularLocation>
        <location evidence="1">Nucleus</location>
    </subcellularLocation>
</comment>
<feature type="region of interest" description="Disordered" evidence="6">
    <location>
        <begin position="290"/>
        <end position="319"/>
    </location>
</feature>
<feature type="region of interest" description="Disordered" evidence="6">
    <location>
        <begin position="68"/>
        <end position="117"/>
    </location>
</feature>
<dbReference type="SUPFAM" id="SSF47459">
    <property type="entry name" value="HLH, helix-loop-helix DNA-binding domain"/>
    <property type="match status" value="1"/>
</dbReference>
<gene>
    <name evidence="8" type="ORF">SAY87_013028</name>
</gene>
<evidence type="ECO:0000313" key="9">
    <source>
        <dbReference type="Proteomes" id="UP001345219"/>
    </source>
</evidence>
<keyword evidence="9" id="KW-1185">Reference proteome</keyword>
<dbReference type="PANTHER" id="PTHR16223">
    <property type="entry name" value="TRANSCRIPTION FACTOR BHLH83-RELATED"/>
    <property type="match status" value="1"/>
</dbReference>
<dbReference type="Pfam" id="PF00010">
    <property type="entry name" value="HLH"/>
    <property type="match status" value="1"/>
</dbReference>
<evidence type="ECO:0000256" key="1">
    <source>
        <dbReference type="ARBA" id="ARBA00004123"/>
    </source>
</evidence>
<feature type="domain" description="BHLH" evidence="7">
    <location>
        <begin position="359"/>
        <end position="409"/>
    </location>
</feature>
<keyword evidence="2" id="KW-0805">Transcription regulation</keyword>
<dbReference type="InterPro" id="IPR036638">
    <property type="entry name" value="HLH_DNA-bd_sf"/>
</dbReference>
<evidence type="ECO:0000256" key="3">
    <source>
        <dbReference type="ARBA" id="ARBA00023125"/>
    </source>
</evidence>
<dbReference type="InterPro" id="IPR045843">
    <property type="entry name" value="IND-like"/>
</dbReference>
<dbReference type="GO" id="GO:0005634">
    <property type="term" value="C:nucleus"/>
    <property type="evidence" value="ECO:0007669"/>
    <property type="project" value="UniProtKB-SubCell"/>
</dbReference>
<keyword evidence="5" id="KW-0539">Nucleus</keyword>
<feature type="region of interest" description="Disordered" evidence="6">
    <location>
        <begin position="1"/>
        <end position="25"/>
    </location>
</feature>
<dbReference type="Proteomes" id="UP001345219">
    <property type="component" value="Chromosome 11"/>
</dbReference>
<sequence>MESDLQQQHHHHHQPPAANPGLTRFRSAPSSFFNNILESVLEGEFCEDFLNRPPSPETGRILSRLMSGSMDAPAPQTPVPASQNPASFRKDSTPPRNEAAPAPRPPPASSIKSEPKVLQQNDFSSEPYYQSSPQPPLPNWSTIYEAVKPGRENHCSNLIRQSSSPAGLLSNINIDRDLKVMDIDFPMSESLTSHGPAPGYNTMRGTGGALGGGGGGGGAKIDNPLPPATRYANRRNTLARVSSAMVQMTPIAEVGDRGVGDSIEEMDPFGESNDFIVGFPVGSWEDSENYGSFKRSRGQDDKNSISLNGSEALNENGRGGPPQMLAHHLSLPKNSSEMFAIEKILEESVPCKIRAKRGCATHPRSIAERVRRTKISERMRKLQDLVPNMDKQTNTADMLDLAVDYIKELQQQVKMLMLDRAACTCSSRHQL</sequence>
<keyword evidence="3" id="KW-0238">DNA-binding</keyword>
<evidence type="ECO:0000256" key="4">
    <source>
        <dbReference type="ARBA" id="ARBA00023163"/>
    </source>
</evidence>
<organism evidence="8 9">
    <name type="scientific">Trapa incisa</name>
    <dbReference type="NCBI Taxonomy" id="236973"/>
    <lineage>
        <taxon>Eukaryota</taxon>
        <taxon>Viridiplantae</taxon>
        <taxon>Streptophyta</taxon>
        <taxon>Embryophyta</taxon>
        <taxon>Tracheophyta</taxon>
        <taxon>Spermatophyta</taxon>
        <taxon>Magnoliopsida</taxon>
        <taxon>eudicotyledons</taxon>
        <taxon>Gunneridae</taxon>
        <taxon>Pentapetalae</taxon>
        <taxon>rosids</taxon>
        <taxon>malvids</taxon>
        <taxon>Myrtales</taxon>
        <taxon>Lythraceae</taxon>
        <taxon>Trapa</taxon>
    </lineage>
</organism>
<dbReference type="FunFam" id="4.10.280.10:FF:000021">
    <property type="entry name" value="Transcription factor bHLH130 family"/>
    <property type="match status" value="1"/>
</dbReference>
<evidence type="ECO:0000256" key="5">
    <source>
        <dbReference type="ARBA" id="ARBA00023242"/>
    </source>
</evidence>
<feature type="region of interest" description="Disordered" evidence="6">
    <location>
        <begin position="208"/>
        <end position="227"/>
    </location>
</feature>
<evidence type="ECO:0000256" key="6">
    <source>
        <dbReference type="SAM" id="MobiDB-lite"/>
    </source>
</evidence>
<dbReference type="SMART" id="SM00353">
    <property type="entry name" value="HLH"/>
    <property type="match status" value="1"/>
</dbReference>
<dbReference type="GO" id="GO:0000981">
    <property type="term" value="F:DNA-binding transcription factor activity, RNA polymerase II-specific"/>
    <property type="evidence" value="ECO:0007669"/>
    <property type="project" value="TreeGrafter"/>
</dbReference>
<protein>
    <recommendedName>
        <fullName evidence="7">BHLH domain-containing protein</fullName>
    </recommendedName>
</protein>
<name>A0AAN7KA93_9MYRT</name>
<dbReference type="GO" id="GO:0000978">
    <property type="term" value="F:RNA polymerase II cis-regulatory region sequence-specific DNA binding"/>
    <property type="evidence" value="ECO:0007669"/>
    <property type="project" value="TreeGrafter"/>
</dbReference>
<accession>A0AAN7KA93</accession>
<reference evidence="8 9" key="1">
    <citation type="journal article" date="2023" name="Hortic Res">
        <title>Pangenome of water caltrop reveals structural variations and asymmetric subgenome divergence after allopolyploidization.</title>
        <authorList>
            <person name="Zhang X."/>
            <person name="Chen Y."/>
            <person name="Wang L."/>
            <person name="Yuan Y."/>
            <person name="Fang M."/>
            <person name="Shi L."/>
            <person name="Lu R."/>
            <person name="Comes H.P."/>
            <person name="Ma Y."/>
            <person name="Chen Y."/>
            <person name="Huang G."/>
            <person name="Zhou Y."/>
            <person name="Zheng Z."/>
            <person name="Qiu Y."/>
        </authorList>
    </citation>
    <scope>NUCLEOTIDE SEQUENCE [LARGE SCALE GENOMIC DNA]</scope>
    <source>
        <tissue evidence="8">Roots</tissue>
    </source>
</reference>
<dbReference type="AlphaFoldDB" id="A0AAN7KA93"/>
<dbReference type="PROSITE" id="PS50888">
    <property type="entry name" value="BHLH"/>
    <property type="match status" value="1"/>
</dbReference>
<proteinExistence type="predicted"/>
<feature type="compositionally biased region" description="Polar residues" evidence="6">
    <location>
        <begin position="304"/>
        <end position="313"/>
    </location>
</feature>
<dbReference type="GO" id="GO:0046983">
    <property type="term" value="F:protein dimerization activity"/>
    <property type="evidence" value="ECO:0007669"/>
    <property type="project" value="InterPro"/>
</dbReference>
<feature type="compositionally biased region" description="Gly residues" evidence="6">
    <location>
        <begin position="208"/>
        <end position="219"/>
    </location>
</feature>
<dbReference type="PANTHER" id="PTHR16223:SF125">
    <property type="entry name" value="OS08G0506700 PROTEIN"/>
    <property type="match status" value="1"/>
</dbReference>
<comment type="caution">
    <text evidence="8">The sequence shown here is derived from an EMBL/GenBank/DDBJ whole genome shotgun (WGS) entry which is preliminary data.</text>
</comment>
<evidence type="ECO:0000256" key="2">
    <source>
        <dbReference type="ARBA" id="ARBA00023015"/>
    </source>
</evidence>